<evidence type="ECO:0000259" key="4">
    <source>
        <dbReference type="PROSITE" id="PS50995"/>
    </source>
</evidence>
<evidence type="ECO:0000256" key="1">
    <source>
        <dbReference type="ARBA" id="ARBA00023015"/>
    </source>
</evidence>
<organism evidence="5 6">
    <name type="scientific">Marinicauda algicola</name>
    <dbReference type="NCBI Taxonomy" id="2029849"/>
    <lineage>
        <taxon>Bacteria</taxon>
        <taxon>Pseudomonadati</taxon>
        <taxon>Pseudomonadota</taxon>
        <taxon>Alphaproteobacteria</taxon>
        <taxon>Maricaulales</taxon>
        <taxon>Maricaulaceae</taxon>
        <taxon>Marinicauda</taxon>
    </lineage>
</organism>
<dbReference type="PROSITE" id="PS01117">
    <property type="entry name" value="HTH_MARR_1"/>
    <property type="match status" value="1"/>
</dbReference>
<reference evidence="5 6" key="1">
    <citation type="journal article" date="2017" name="Int. J. Syst. Evol. Microbiol.">
        <title>Marinicauda algicola sp. nov., isolated from a marine red alga Rhodosorus marinus.</title>
        <authorList>
            <person name="Jeong S.E."/>
            <person name="Jeon S.H."/>
            <person name="Chun B.H."/>
            <person name="Kim D.W."/>
            <person name="Jeon C.O."/>
        </authorList>
    </citation>
    <scope>NUCLEOTIDE SEQUENCE [LARGE SCALE GENOMIC DNA]</scope>
    <source>
        <strain evidence="5 6">JCM 31718</strain>
    </source>
</reference>
<dbReference type="SMART" id="SM00347">
    <property type="entry name" value="HTH_MARR"/>
    <property type="match status" value="1"/>
</dbReference>
<dbReference type="SUPFAM" id="SSF46785">
    <property type="entry name" value="Winged helix' DNA-binding domain"/>
    <property type="match status" value="1"/>
</dbReference>
<keyword evidence="3" id="KW-0804">Transcription</keyword>
<evidence type="ECO:0000256" key="3">
    <source>
        <dbReference type="ARBA" id="ARBA00023163"/>
    </source>
</evidence>
<keyword evidence="2" id="KW-0238">DNA-binding</keyword>
<comment type="caution">
    <text evidence="5">The sequence shown here is derived from an EMBL/GenBank/DDBJ whole genome shotgun (WGS) entry which is preliminary data.</text>
</comment>
<dbReference type="GO" id="GO:0003677">
    <property type="term" value="F:DNA binding"/>
    <property type="evidence" value="ECO:0007669"/>
    <property type="project" value="UniProtKB-KW"/>
</dbReference>
<accession>A0A4S2H3B3</accession>
<dbReference type="InterPro" id="IPR023187">
    <property type="entry name" value="Tscrpt_reg_MarR-type_CS"/>
</dbReference>
<dbReference type="EMBL" id="SRXW01000001">
    <property type="protein sequence ID" value="TGY90120.1"/>
    <property type="molecule type" value="Genomic_DNA"/>
</dbReference>
<dbReference type="Proteomes" id="UP000308054">
    <property type="component" value="Unassembled WGS sequence"/>
</dbReference>
<dbReference type="InterPro" id="IPR052526">
    <property type="entry name" value="HTH-type_Bedaq_tolerance"/>
</dbReference>
<evidence type="ECO:0000313" key="6">
    <source>
        <dbReference type="Proteomes" id="UP000308054"/>
    </source>
</evidence>
<sequence>MNQTDPDADEIAARLHSAAIHLLRRLRREDDASGLSAPQLSALSVVVHAGPLTLAELAGAEQVRPASMSATVSALLEAGLVARSQAETDRRAVSIAATAQGRALLEEGRRRRTRVLAEEIEMLGWSGQRRLAEVLPVLERLARGPG</sequence>
<gene>
    <name evidence="5" type="ORF">E5163_03040</name>
</gene>
<dbReference type="AlphaFoldDB" id="A0A4S2H3B3"/>
<dbReference type="PANTHER" id="PTHR39515:SF2">
    <property type="entry name" value="HTH-TYPE TRANSCRIPTIONAL REGULATOR RV0880"/>
    <property type="match status" value="1"/>
</dbReference>
<proteinExistence type="predicted"/>
<dbReference type="GO" id="GO:0003700">
    <property type="term" value="F:DNA-binding transcription factor activity"/>
    <property type="evidence" value="ECO:0007669"/>
    <property type="project" value="InterPro"/>
</dbReference>
<dbReference type="InterPro" id="IPR036390">
    <property type="entry name" value="WH_DNA-bd_sf"/>
</dbReference>
<dbReference type="PANTHER" id="PTHR39515">
    <property type="entry name" value="CONSERVED PROTEIN"/>
    <property type="match status" value="1"/>
</dbReference>
<dbReference type="InterPro" id="IPR036388">
    <property type="entry name" value="WH-like_DNA-bd_sf"/>
</dbReference>
<protein>
    <submittedName>
        <fullName evidence="5">MarR family transcriptional regulator</fullName>
    </submittedName>
</protein>
<dbReference type="PROSITE" id="PS50995">
    <property type="entry name" value="HTH_MARR_2"/>
    <property type="match status" value="1"/>
</dbReference>
<dbReference type="Pfam" id="PF01047">
    <property type="entry name" value="MarR"/>
    <property type="match status" value="1"/>
</dbReference>
<name>A0A4S2H3B3_9PROT</name>
<dbReference type="RefSeq" id="WP_135994618.1">
    <property type="nucleotide sequence ID" value="NZ_CP071057.1"/>
</dbReference>
<evidence type="ECO:0000313" key="5">
    <source>
        <dbReference type="EMBL" id="TGY90120.1"/>
    </source>
</evidence>
<keyword evidence="6" id="KW-1185">Reference proteome</keyword>
<dbReference type="InterPro" id="IPR000835">
    <property type="entry name" value="HTH_MarR-typ"/>
</dbReference>
<feature type="domain" description="HTH marR-type" evidence="4">
    <location>
        <begin position="8"/>
        <end position="143"/>
    </location>
</feature>
<evidence type="ECO:0000256" key="2">
    <source>
        <dbReference type="ARBA" id="ARBA00023125"/>
    </source>
</evidence>
<keyword evidence="1" id="KW-0805">Transcription regulation</keyword>
<dbReference type="Gene3D" id="1.10.10.10">
    <property type="entry name" value="Winged helix-like DNA-binding domain superfamily/Winged helix DNA-binding domain"/>
    <property type="match status" value="1"/>
</dbReference>
<dbReference type="OrthoDB" id="511972at2"/>